<evidence type="ECO:0000313" key="1">
    <source>
        <dbReference type="EMBL" id="QCT02746.1"/>
    </source>
</evidence>
<keyword evidence="2" id="KW-1185">Reference proteome</keyword>
<dbReference type="EMBL" id="CP040396">
    <property type="protein sequence ID" value="QCT02746.1"/>
    <property type="molecule type" value="Genomic_DNA"/>
</dbReference>
<proteinExistence type="predicted"/>
<evidence type="ECO:0000313" key="2">
    <source>
        <dbReference type="Proteomes" id="UP000300879"/>
    </source>
</evidence>
<name>A0A4P8XJE5_9BACL</name>
<gene>
    <name evidence="1" type="ORF">E6C60_2031</name>
</gene>
<organism evidence="1 2">
    <name type="scientific">Paenibacillus algicola</name>
    <dbReference type="NCBI Taxonomy" id="2565926"/>
    <lineage>
        <taxon>Bacteria</taxon>
        <taxon>Bacillati</taxon>
        <taxon>Bacillota</taxon>
        <taxon>Bacilli</taxon>
        <taxon>Bacillales</taxon>
        <taxon>Paenibacillaceae</taxon>
        <taxon>Paenibacillus</taxon>
    </lineage>
</organism>
<protein>
    <submittedName>
        <fullName evidence="1">Uncharacterized protein</fullName>
    </submittedName>
</protein>
<accession>A0A4P8XJE5</accession>
<dbReference type="AlphaFoldDB" id="A0A4P8XJE5"/>
<reference evidence="1 2" key="1">
    <citation type="submission" date="2019-05" db="EMBL/GenBank/DDBJ databases">
        <authorList>
            <person name="Chen C."/>
        </authorList>
    </citation>
    <scope>NUCLEOTIDE SEQUENCE [LARGE SCALE GENOMIC DNA]</scope>
    <source>
        <strain evidence="1 2">HB172198</strain>
    </source>
</reference>
<dbReference type="KEGG" id="palo:E6C60_2031"/>
<sequence>MGDITEDAINSLIRKHSQSEKVPYKKVSRYFRFQLAASITIGFYKNIPMVLNSMAEKFPKNEEARITKNEEAGIKRLVYIYRMLFEMINKILMIMSEKERINTLEKFI</sequence>
<dbReference type="Proteomes" id="UP000300879">
    <property type="component" value="Chromosome"/>
</dbReference>